<protein>
    <recommendedName>
        <fullName evidence="4">DUF4365 domain-containing protein</fullName>
    </recommendedName>
</protein>
<dbReference type="EMBL" id="JAUHTQ010000003">
    <property type="protein sequence ID" value="MDN4493083.1"/>
    <property type="molecule type" value="Genomic_DNA"/>
</dbReference>
<reference evidence="2" key="1">
    <citation type="submission" date="2023-07" db="EMBL/GenBank/DDBJ databases">
        <title>Ureibacillus sp. isolated from freshwater well.</title>
        <authorList>
            <person name="Kirdat K."/>
            <person name="Bhatt A."/>
            <person name="Teware R."/>
            <person name="Bhavsar Y."/>
            <person name="Yadav A."/>
        </authorList>
    </citation>
    <scope>NUCLEOTIDE SEQUENCE</scope>
    <source>
        <strain evidence="2">BA0131</strain>
    </source>
</reference>
<sequence length="262" mass="30534">MVNMDDLYFGLGYENHAKGQFMRLGFEAFKMEADFGFDLLVSSQAKKTFKNIIAGEFSVFQVKAGRVHNWHITKARAGDRKIGEASFYLSEEHLENLIKEPKAFILCYIVDGSDHDNVVGYFWLNNSHIKYLYEGRNTKYKTSTWTWFHKNNRGYLYLKAKITLEAKLNEQYQEALESLEGNINKYMEKNSNEHKEFTDILDKFKRLISKSDITNNNSNSRIELIASTENSGEFGSKLILCQEVLQLSQFEIFNLPHPFFPR</sequence>
<keyword evidence="3" id="KW-1185">Reference proteome</keyword>
<comment type="caution">
    <text evidence="2">The sequence shown here is derived from an EMBL/GenBank/DDBJ whole genome shotgun (WGS) entry which is preliminary data.</text>
</comment>
<organism evidence="2 3">
    <name type="scientific">Ureibacillus aquaedulcis</name>
    <dbReference type="NCBI Taxonomy" id="3058421"/>
    <lineage>
        <taxon>Bacteria</taxon>
        <taxon>Bacillati</taxon>
        <taxon>Bacillota</taxon>
        <taxon>Bacilli</taxon>
        <taxon>Bacillales</taxon>
        <taxon>Caryophanaceae</taxon>
        <taxon>Ureibacillus</taxon>
    </lineage>
</organism>
<proteinExistence type="predicted"/>
<evidence type="ECO:0000313" key="3">
    <source>
        <dbReference type="Proteomes" id="UP001172743"/>
    </source>
</evidence>
<accession>A0ABT8GNT5</accession>
<name>A0ABT8GNT5_9BACL</name>
<gene>
    <name evidence="2" type="ORF">QYB95_05970</name>
</gene>
<dbReference type="Proteomes" id="UP001172743">
    <property type="component" value="Unassembled WGS sequence"/>
</dbReference>
<keyword evidence="1" id="KW-0175">Coiled coil</keyword>
<evidence type="ECO:0000256" key="1">
    <source>
        <dbReference type="SAM" id="Coils"/>
    </source>
</evidence>
<evidence type="ECO:0008006" key="4">
    <source>
        <dbReference type="Google" id="ProtNLM"/>
    </source>
</evidence>
<dbReference type="RefSeq" id="WP_301137369.1">
    <property type="nucleotide sequence ID" value="NZ_JAUHTQ010000003.1"/>
</dbReference>
<evidence type="ECO:0000313" key="2">
    <source>
        <dbReference type="EMBL" id="MDN4493083.1"/>
    </source>
</evidence>
<feature type="coiled-coil region" evidence="1">
    <location>
        <begin position="169"/>
        <end position="196"/>
    </location>
</feature>